<dbReference type="FunFam" id="3.40.50.720:FF:000143">
    <property type="entry name" value="Fatty acyl-CoA reductase"/>
    <property type="match status" value="1"/>
</dbReference>
<evidence type="ECO:0000256" key="2">
    <source>
        <dbReference type="ARBA" id="ARBA00005928"/>
    </source>
</evidence>
<dbReference type="Gene3D" id="3.40.50.720">
    <property type="entry name" value="NAD(P)-binding Rossmann-like Domain"/>
    <property type="match status" value="1"/>
</dbReference>
<dbReference type="EC" id="1.2.1.84" evidence="10"/>
<organism evidence="12 13">
    <name type="scientific">Ceratosolen solmsi marchali</name>
    <dbReference type="NCBI Taxonomy" id="326594"/>
    <lineage>
        <taxon>Eukaryota</taxon>
        <taxon>Metazoa</taxon>
        <taxon>Ecdysozoa</taxon>
        <taxon>Arthropoda</taxon>
        <taxon>Hexapoda</taxon>
        <taxon>Insecta</taxon>
        <taxon>Pterygota</taxon>
        <taxon>Neoptera</taxon>
        <taxon>Endopterygota</taxon>
        <taxon>Hymenoptera</taxon>
        <taxon>Apocrita</taxon>
        <taxon>Proctotrupomorpha</taxon>
        <taxon>Chalcidoidea</taxon>
        <taxon>Agaonidae</taxon>
        <taxon>Agaoninae</taxon>
        <taxon>Ceratosolen</taxon>
    </lineage>
</organism>
<dbReference type="RefSeq" id="XP_011503669.1">
    <property type="nucleotide sequence ID" value="XM_011505367.1"/>
</dbReference>
<dbReference type="InterPro" id="IPR036291">
    <property type="entry name" value="NAD(P)-bd_dom_sf"/>
</dbReference>
<evidence type="ECO:0000313" key="12">
    <source>
        <dbReference type="Proteomes" id="UP000695007"/>
    </source>
</evidence>
<dbReference type="SUPFAM" id="SSF51735">
    <property type="entry name" value="NAD(P)-binding Rossmann-fold domains"/>
    <property type="match status" value="1"/>
</dbReference>
<evidence type="ECO:0000256" key="9">
    <source>
        <dbReference type="ARBA" id="ARBA00052530"/>
    </source>
</evidence>
<keyword evidence="8" id="KW-0472">Membrane</keyword>
<feature type="domain" description="Thioester reductase (TE)" evidence="11">
    <location>
        <begin position="18"/>
        <end position="278"/>
    </location>
</feature>
<dbReference type="Pfam" id="PF07993">
    <property type="entry name" value="NAD_binding_4"/>
    <property type="match status" value="1"/>
</dbReference>
<reference evidence="13" key="1">
    <citation type="submission" date="2025-08" db="UniProtKB">
        <authorList>
            <consortium name="RefSeq"/>
        </authorList>
    </citation>
    <scope>IDENTIFICATION</scope>
</reference>
<dbReference type="GeneID" id="105366808"/>
<evidence type="ECO:0000313" key="13">
    <source>
        <dbReference type="RefSeq" id="XP_011503669.1"/>
    </source>
</evidence>
<gene>
    <name evidence="13" type="primary">LOC105366808</name>
</gene>
<dbReference type="PANTHER" id="PTHR11011">
    <property type="entry name" value="MALE STERILITY PROTEIN 2-RELATED"/>
    <property type="match status" value="1"/>
</dbReference>
<dbReference type="CDD" id="cd05236">
    <property type="entry name" value="FAR-N_SDR_e"/>
    <property type="match status" value="1"/>
</dbReference>
<dbReference type="Proteomes" id="UP000695007">
    <property type="component" value="Unplaced"/>
</dbReference>
<dbReference type="InterPro" id="IPR013120">
    <property type="entry name" value="FAR_NAD-bd"/>
</dbReference>
<evidence type="ECO:0000256" key="1">
    <source>
        <dbReference type="ARBA" id="ARBA00004141"/>
    </source>
</evidence>
<sequence>MEQLSPIQLFYKEKTILITGGSGFMGKVLIEKLLYSCSNLKRIYILMRSKHNKSAEIRINDMLKLPIFNRIKQVKPETLKKLVPLFGDLSLHNLGLSKEHEMILKTEVNILFHCAATLRLEASLRDAILINTVGTKNILTLAKEIVNLKAFIHLSTAFCHVDQQELSERIYDTSDNPNDIIKFVDWLKDNALSSITSKMIEPHPNTYTYSKRLAEELVAQEFPNLRCAIARPSIVTPAWSEPLPGWVDNLNGPVGLIVGAGKGIIRSMHCNGNYHAEINKYTCIQYYTKWSYAYYME</sequence>
<accession>A0AAJ7E0Z1</accession>
<keyword evidence="3 10" id="KW-0444">Lipid biosynthesis</keyword>
<keyword evidence="7 10" id="KW-0443">Lipid metabolism</keyword>
<proteinExistence type="inferred from homology"/>
<dbReference type="GO" id="GO:0035336">
    <property type="term" value="P:long-chain fatty-acyl-CoA metabolic process"/>
    <property type="evidence" value="ECO:0007669"/>
    <property type="project" value="TreeGrafter"/>
</dbReference>
<evidence type="ECO:0000256" key="10">
    <source>
        <dbReference type="RuleBase" id="RU363097"/>
    </source>
</evidence>
<comment type="subcellular location">
    <subcellularLocation>
        <location evidence="1">Membrane</location>
        <topology evidence="1">Multi-pass membrane protein</topology>
    </subcellularLocation>
</comment>
<evidence type="ECO:0000256" key="3">
    <source>
        <dbReference type="ARBA" id="ARBA00022516"/>
    </source>
</evidence>
<dbReference type="AlphaFoldDB" id="A0AAJ7E0Z1"/>
<protein>
    <recommendedName>
        <fullName evidence="10">Fatty acyl-CoA reductase</fullName>
        <ecNumber evidence="10">1.2.1.84</ecNumber>
    </recommendedName>
</protein>
<dbReference type="GO" id="GO:0016020">
    <property type="term" value="C:membrane"/>
    <property type="evidence" value="ECO:0007669"/>
    <property type="project" value="UniProtKB-SubCell"/>
</dbReference>
<evidence type="ECO:0000256" key="5">
    <source>
        <dbReference type="ARBA" id="ARBA00022857"/>
    </source>
</evidence>
<evidence type="ECO:0000259" key="11">
    <source>
        <dbReference type="Pfam" id="PF07993"/>
    </source>
</evidence>
<dbReference type="GO" id="GO:0005777">
    <property type="term" value="C:peroxisome"/>
    <property type="evidence" value="ECO:0007669"/>
    <property type="project" value="TreeGrafter"/>
</dbReference>
<comment type="similarity">
    <text evidence="2 10">Belongs to the fatty acyl-CoA reductase family.</text>
</comment>
<dbReference type="GO" id="GO:0080019">
    <property type="term" value="F:alcohol-forming very long-chain fatty acyl-CoA reductase activity"/>
    <property type="evidence" value="ECO:0007669"/>
    <property type="project" value="InterPro"/>
</dbReference>
<comment type="function">
    <text evidence="10">Catalyzes the reduction of fatty acyl-CoA to fatty alcohols.</text>
</comment>
<keyword evidence="5 10" id="KW-0521">NADP</keyword>
<dbReference type="KEGG" id="csol:105366808"/>
<name>A0AAJ7E0Z1_9HYME</name>
<evidence type="ECO:0000256" key="8">
    <source>
        <dbReference type="ARBA" id="ARBA00023136"/>
    </source>
</evidence>
<evidence type="ECO:0000256" key="4">
    <source>
        <dbReference type="ARBA" id="ARBA00022692"/>
    </source>
</evidence>
<dbReference type="PANTHER" id="PTHR11011:SF12">
    <property type="entry name" value="FATTY ACYL-COA REDUCTASE"/>
    <property type="match status" value="1"/>
</dbReference>
<keyword evidence="6" id="KW-1133">Transmembrane helix</keyword>
<evidence type="ECO:0000256" key="7">
    <source>
        <dbReference type="ARBA" id="ARBA00023098"/>
    </source>
</evidence>
<comment type="catalytic activity">
    <reaction evidence="9 10">
        <text>a long-chain fatty acyl-CoA + 2 NADPH + 2 H(+) = a long-chain primary fatty alcohol + 2 NADP(+) + CoA</text>
        <dbReference type="Rhea" id="RHEA:52716"/>
        <dbReference type="ChEBI" id="CHEBI:15378"/>
        <dbReference type="ChEBI" id="CHEBI:57287"/>
        <dbReference type="ChEBI" id="CHEBI:57783"/>
        <dbReference type="ChEBI" id="CHEBI:58349"/>
        <dbReference type="ChEBI" id="CHEBI:77396"/>
        <dbReference type="ChEBI" id="CHEBI:83139"/>
        <dbReference type="EC" id="1.2.1.84"/>
    </reaction>
</comment>
<keyword evidence="12" id="KW-1185">Reference proteome</keyword>
<keyword evidence="10" id="KW-0560">Oxidoreductase</keyword>
<evidence type="ECO:0000256" key="6">
    <source>
        <dbReference type="ARBA" id="ARBA00022989"/>
    </source>
</evidence>
<keyword evidence="4" id="KW-0812">Transmembrane</keyword>
<dbReference type="InterPro" id="IPR026055">
    <property type="entry name" value="FAR"/>
</dbReference>
<dbReference type="GO" id="GO:0102965">
    <property type="term" value="F:alcohol-forming long-chain fatty acyl-CoA reductase activity"/>
    <property type="evidence" value="ECO:0007669"/>
    <property type="project" value="UniProtKB-EC"/>
</dbReference>